<protein>
    <submittedName>
        <fullName evidence="2">Uncharacterized protein</fullName>
    </submittedName>
</protein>
<dbReference type="AlphaFoldDB" id="A0AA36ATG6"/>
<proteinExistence type="predicted"/>
<keyword evidence="3" id="KW-1185">Reference proteome</keyword>
<evidence type="ECO:0000313" key="3">
    <source>
        <dbReference type="Proteomes" id="UP001162480"/>
    </source>
</evidence>
<keyword evidence="1" id="KW-0472">Membrane</keyword>
<feature type="transmembrane region" description="Helical" evidence="1">
    <location>
        <begin position="53"/>
        <end position="73"/>
    </location>
</feature>
<dbReference type="Proteomes" id="UP001162480">
    <property type="component" value="Chromosome 4"/>
</dbReference>
<keyword evidence="1" id="KW-1133">Transmembrane helix</keyword>
<organism evidence="2 3">
    <name type="scientific">Octopus vulgaris</name>
    <name type="common">Common octopus</name>
    <dbReference type="NCBI Taxonomy" id="6645"/>
    <lineage>
        <taxon>Eukaryota</taxon>
        <taxon>Metazoa</taxon>
        <taxon>Spiralia</taxon>
        <taxon>Lophotrochozoa</taxon>
        <taxon>Mollusca</taxon>
        <taxon>Cephalopoda</taxon>
        <taxon>Coleoidea</taxon>
        <taxon>Octopodiformes</taxon>
        <taxon>Octopoda</taxon>
        <taxon>Incirrata</taxon>
        <taxon>Octopodidae</taxon>
        <taxon>Octopus</taxon>
    </lineage>
</organism>
<name>A0AA36ATG6_OCTVU</name>
<accession>A0AA36ATG6</accession>
<feature type="transmembrane region" description="Helical" evidence="1">
    <location>
        <begin position="93"/>
        <end position="115"/>
    </location>
</feature>
<dbReference type="EMBL" id="OX597817">
    <property type="protein sequence ID" value="CAI9721241.1"/>
    <property type="molecule type" value="Genomic_DNA"/>
</dbReference>
<evidence type="ECO:0000313" key="2">
    <source>
        <dbReference type="EMBL" id="CAI9721241.1"/>
    </source>
</evidence>
<reference evidence="2" key="1">
    <citation type="submission" date="2023-08" db="EMBL/GenBank/DDBJ databases">
        <authorList>
            <person name="Alioto T."/>
            <person name="Alioto T."/>
            <person name="Gomez Garrido J."/>
        </authorList>
    </citation>
    <scope>NUCLEOTIDE SEQUENCE</scope>
</reference>
<gene>
    <name evidence="2" type="ORF">OCTVUL_1B008866</name>
</gene>
<keyword evidence="1" id="KW-0812">Transmembrane</keyword>
<sequence length="123" mass="14467">MTVTMEKPSKMDEDVLKTKIKENSNIMTRELAEELEVSKSLSYHFALLQHQKFLVVSHCYLSVILLLSTYIVYVRSIDLCVQPKEVTFNHLKYTISIITAVFFEHWTKYLVVFSYGEREWHSG</sequence>
<evidence type="ECO:0000256" key="1">
    <source>
        <dbReference type="SAM" id="Phobius"/>
    </source>
</evidence>